<dbReference type="AlphaFoldDB" id="A0AA86V621"/>
<evidence type="ECO:0000313" key="2">
    <source>
        <dbReference type="EMBL" id="CAL6028995.1"/>
    </source>
</evidence>
<gene>
    <name evidence="2" type="ORF">HINF_LOCUS32079</name>
    <name evidence="1" type="ORF">HINF_LOCUS65342</name>
</gene>
<name>A0AA86V621_9EUKA</name>
<proteinExistence type="predicted"/>
<protein>
    <submittedName>
        <fullName evidence="2">Hypothetical_protein</fullName>
    </submittedName>
</protein>
<evidence type="ECO:0000313" key="1">
    <source>
        <dbReference type="EMBL" id="CAI9977697.1"/>
    </source>
</evidence>
<accession>A0AA86V621</accession>
<dbReference type="EMBL" id="CATOUU010001179">
    <property type="protein sequence ID" value="CAI9977697.1"/>
    <property type="molecule type" value="Genomic_DNA"/>
</dbReference>
<organism evidence="1">
    <name type="scientific">Hexamita inflata</name>
    <dbReference type="NCBI Taxonomy" id="28002"/>
    <lineage>
        <taxon>Eukaryota</taxon>
        <taxon>Metamonada</taxon>
        <taxon>Diplomonadida</taxon>
        <taxon>Hexamitidae</taxon>
        <taxon>Hexamitinae</taxon>
        <taxon>Hexamita</taxon>
    </lineage>
</organism>
<keyword evidence="3" id="KW-1185">Reference proteome</keyword>
<reference evidence="1" key="1">
    <citation type="submission" date="2023-06" db="EMBL/GenBank/DDBJ databases">
        <authorList>
            <person name="Kurt Z."/>
        </authorList>
    </citation>
    <scope>NUCLEOTIDE SEQUENCE</scope>
</reference>
<dbReference type="Proteomes" id="UP001642409">
    <property type="component" value="Unassembled WGS sequence"/>
</dbReference>
<comment type="caution">
    <text evidence="1">The sequence shown here is derived from an EMBL/GenBank/DDBJ whole genome shotgun (WGS) entry which is preliminary data.</text>
</comment>
<reference evidence="2 3" key="2">
    <citation type="submission" date="2024-07" db="EMBL/GenBank/DDBJ databases">
        <authorList>
            <person name="Akdeniz Z."/>
        </authorList>
    </citation>
    <scope>NUCLEOTIDE SEQUENCE [LARGE SCALE GENOMIC DNA]</scope>
</reference>
<evidence type="ECO:0000313" key="3">
    <source>
        <dbReference type="Proteomes" id="UP001642409"/>
    </source>
</evidence>
<dbReference type="EMBL" id="CAXDID020000108">
    <property type="protein sequence ID" value="CAL6028995.1"/>
    <property type="molecule type" value="Genomic_DNA"/>
</dbReference>
<sequence length="129" mass="15117">MKKILPIRQSPLRTQDILIKPKKTSWQYSPQIIKLLRIIIVYSSPILRPTQLSLCVEQQFFQNQVNLLEQTTLVTKTEALEAYADELNNFYQSTQRKLKSKMCLKYQSLTNQLKSFSYTNNYLLLGPSK</sequence>